<feature type="coiled-coil region" evidence="1">
    <location>
        <begin position="61"/>
        <end position="88"/>
    </location>
</feature>
<dbReference type="PANTHER" id="PTHR19321:SF41">
    <property type="entry name" value="FASCETTO-RELATED"/>
    <property type="match status" value="1"/>
</dbReference>
<feature type="compositionally biased region" description="Low complexity" evidence="2">
    <location>
        <begin position="606"/>
        <end position="624"/>
    </location>
</feature>
<dbReference type="GO" id="GO:0008017">
    <property type="term" value="F:microtubule binding"/>
    <property type="evidence" value="ECO:0007669"/>
    <property type="project" value="InterPro"/>
</dbReference>
<keyword evidence="4" id="KW-1185">Reference proteome</keyword>
<gene>
    <name evidence="3" type="ORF">Esi_0180_0028</name>
</gene>
<feature type="region of interest" description="Disordered" evidence="2">
    <location>
        <begin position="488"/>
        <end position="703"/>
    </location>
</feature>
<dbReference type="GO" id="GO:0005819">
    <property type="term" value="C:spindle"/>
    <property type="evidence" value="ECO:0007669"/>
    <property type="project" value="TreeGrafter"/>
</dbReference>
<evidence type="ECO:0000313" key="4">
    <source>
        <dbReference type="Proteomes" id="UP000002630"/>
    </source>
</evidence>
<dbReference type="PANTHER" id="PTHR19321">
    <property type="entry name" value="PROTEIN REGULATOR OF CYTOKINESIS 1 PRC1-RELATED"/>
    <property type="match status" value="1"/>
</dbReference>
<dbReference type="InParanoid" id="D7FNU2"/>
<sequence>MRSAAELETILSELALGLKRCWAANTALLTSKVGAHDAEGARTRVVNEVLSAVRGACEACVRQEKEERDTILANIQQAKDDIIELSRNLGIPTPGEGEPTETFFYCNQVLDTHFDRLVNLETTLDSLRTQQGDRGRAVESIVKEMETINENMDRKPEDGEFEESGGPEWAGKEGWELSEERLETLRGRLATLRVLKLERAAEMIGLVVDCQKLFRELGPPVENPLQNKMLMSLDPSCPVDKPALRTEAQTQTSVGLSVFNVHRLKKLREDMREDRELHTQRKKEHRLQIESLWEKLSVPERTRQEHLAATKGITHSDMDELESELARLRKLKAEKLTDMLKAAREEISDLLEVVGAKAEEVLGESARDLHVPQGLWTEDLLEGHEQFVKDLRAMGDRAAPIVEKVKKREELVQKRELADSFKLNYRARGGSGVLSQAKVIDGINKDLKKLPNLTTLLRRELGAWQNEEGFPFRFNGREYLKTIEESDMQWQHRKETRKETSRRERNAPGGGGGGGGGPSSPNRAALHNGVFHSTGSMAFGSGVPASPSLHRQTSSRSGGAGSSSGGGGGGSVIGSPSPRKKGGGGGGGGGGSSGWGSGQLNVSTPGRAAMGRTGSASSSSSAVSAGGGPMVDSRGTGVAAGGGQGGGEGARAAVGGGGGGPGAGGGGEGGKDPAAKSLPSTPQKEARNPLLMTSFTPSPTFKGSKVARMAATFASTGGSHRLPPPPLPARPVSVERAAPALLAKLQSSPDLARGAGSGSPGGAMPPPLPDRPSNAAFEKADLHAIRESNASSLRSSASASDVLSGGRRTETSTR</sequence>
<dbReference type="EMBL" id="FN648292">
    <property type="protein sequence ID" value="CBJ30218.1"/>
    <property type="molecule type" value="Genomic_DNA"/>
</dbReference>
<feature type="compositionally biased region" description="Polar residues" evidence="2">
    <location>
        <begin position="691"/>
        <end position="701"/>
    </location>
</feature>
<feature type="compositionally biased region" description="Gly residues" evidence="2">
    <location>
        <begin position="508"/>
        <end position="518"/>
    </location>
</feature>
<feature type="compositionally biased region" description="Low complexity" evidence="2">
    <location>
        <begin position="788"/>
        <end position="800"/>
    </location>
</feature>
<dbReference type="eggNOG" id="KOG4302">
    <property type="taxonomic scope" value="Eukaryota"/>
</dbReference>
<dbReference type="AlphaFoldDB" id="D7FNU2"/>
<dbReference type="Pfam" id="PF03999">
    <property type="entry name" value="MAP65_ASE1"/>
    <property type="match status" value="1"/>
</dbReference>
<dbReference type="OrthoDB" id="642895at2759"/>
<feature type="coiled-coil region" evidence="1">
    <location>
        <begin position="318"/>
        <end position="353"/>
    </location>
</feature>
<feature type="compositionally biased region" description="Gly residues" evidence="2">
    <location>
        <begin position="583"/>
        <end position="597"/>
    </location>
</feature>
<dbReference type="Gene3D" id="1.20.58.1520">
    <property type="match status" value="1"/>
</dbReference>
<keyword evidence="1" id="KW-0175">Coiled coil</keyword>
<feature type="compositionally biased region" description="Basic and acidic residues" evidence="2">
    <location>
        <begin position="488"/>
        <end position="506"/>
    </location>
</feature>
<dbReference type="GO" id="GO:0005737">
    <property type="term" value="C:cytoplasm"/>
    <property type="evidence" value="ECO:0007669"/>
    <property type="project" value="TreeGrafter"/>
</dbReference>
<feature type="region of interest" description="Disordered" evidence="2">
    <location>
        <begin position="742"/>
        <end position="814"/>
    </location>
</feature>
<evidence type="ECO:0000256" key="1">
    <source>
        <dbReference type="SAM" id="Coils"/>
    </source>
</evidence>
<reference evidence="3 4" key="1">
    <citation type="journal article" date="2010" name="Nature">
        <title>The Ectocarpus genome and the independent evolution of multicellularity in brown algae.</title>
        <authorList>
            <person name="Cock J.M."/>
            <person name="Sterck L."/>
            <person name="Rouze P."/>
            <person name="Scornet D."/>
            <person name="Allen A.E."/>
            <person name="Amoutzias G."/>
            <person name="Anthouard V."/>
            <person name="Artiguenave F."/>
            <person name="Aury J.M."/>
            <person name="Badger J.H."/>
            <person name="Beszteri B."/>
            <person name="Billiau K."/>
            <person name="Bonnet E."/>
            <person name="Bothwell J.H."/>
            <person name="Bowler C."/>
            <person name="Boyen C."/>
            <person name="Brownlee C."/>
            <person name="Carrano C.J."/>
            <person name="Charrier B."/>
            <person name="Cho G.Y."/>
            <person name="Coelho S.M."/>
            <person name="Collen J."/>
            <person name="Corre E."/>
            <person name="Da Silva C."/>
            <person name="Delage L."/>
            <person name="Delaroque N."/>
            <person name="Dittami S.M."/>
            <person name="Doulbeau S."/>
            <person name="Elias M."/>
            <person name="Farnham G."/>
            <person name="Gachon C.M."/>
            <person name="Gschloessl B."/>
            <person name="Heesch S."/>
            <person name="Jabbari K."/>
            <person name="Jubin C."/>
            <person name="Kawai H."/>
            <person name="Kimura K."/>
            <person name="Kloareg B."/>
            <person name="Kupper F.C."/>
            <person name="Lang D."/>
            <person name="Le Bail A."/>
            <person name="Leblanc C."/>
            <person name="Lerouge P."/>
            <person name="Lohr M."/>
            <person name="Lopez P.J."/>
            <person name="Martens C."/>
            <person name="Maumus F."/>
            <person name="Michel G."/>
            <person name="Miranda-Saavedra D."/>
            <person name="Morales J."/>
            <person name="Moreau H."/>
            <person name="Motomura T."/>
            <person name="Nagasato C."/>
            <person name="Napoli C.A."/>
            <person name="Nelson D.R."/>
            <person name="Nyvall-Collen P."/>
            <person name="Peters A.F."/>
            <person name="Pommier C."/>
            <person name="Potin P."/>
            <person name="Poulain J."/>
            <person name="Quesneville H."/>
            <person name="Read B."/>
            <person name="Rensing S.A."/>
            <person name="Ritter A."/>
            <person name="Rousvoal S."/>
            <person name="Samanta M."/>
            <person name="Samson G."/>
            <person name="Schroeder D.C."/>
            <person name="Segurens B."/>
            <person name="Strittmatter M."/>
            <person name="Tonon T."/>
            <person name="Tregear J.W."/>
            <person name="Valentin K."/>
            <person name="von Dassow P."/>
            <person name="Yamagishi T."/>
            <person name="Van de Peer Y."/>
            <person name="Wincker P."/>
        </authorList>
    </citation>
    <scope>NUCLEOTIDE SEQUENCE [LARGE SCALE GENOMIC DNA]</scope>
    <source>
        <strain evidence="4">Ec32 / CCAP1310/4</strain>
    </source>
</reference>
<protein>
    <submittedName>
        <fullName evidence="3">Uncharacterized protein</fullName>
    </submittedName>
</protein>
<name>D7FNU2_ECTSI</name>
<proteinExistence type="predicted"/>
<evidence type="ECO:0000256" key="2">
    <source>
        <dbReference type="SAM" id="MobiDB-lite"/>
    </source>
</evidence>
<dbReference type="EMBL" id="FN649751">
    <property type="protein sequence ID" value="CBJ30218.1"/>
    <property type="molecule type" value="Genomic_DNA"/>
</dbReference>
<accession>D7FNU2</accession>
<dbReference type="Proteomes" id="UP000002630">
    <property type="component" value="Linkage Group LG26"/>
</dbReference>
<dbReference type="OMA" id="WLFACDE"/>
<evidence type="ECO:0000313" key="3">
    <source>
        <dbReference type="EMBL" id="CBJ30218.1"/>
    </source>
</evidence>
<dbReference type="InterPro" id="IPR007145">
    <property type="entry name" value="MAP65_Ase1_PRC1"/>
</dbReference>
<feature type="compositionally biased region" description="Gly residues" evidence="2">
    <location>
        <begin position="638"/>
        <end position="668"/>
    </location>
</feature>
<dbReference type="GO" id="GO:0000226">
    <property type="term" value="P:microtubule cytoskeleton organization"/>
    <property type="evidence" value="ECO:0007669"/>
    <property type="project" value="InterPro"/>
</dbReference>
<feature type="compositionally biased region" description="Gly residues" evidence="2">
    <location>
        <begin position="558"/>
        <end position="572"/>
    </location>
</feature>
<organism evidence="3 4">
    <name type="scientific">Ectocarpus siliculosus</name>
    <name type="common">Brown alga</name>
    <name type="synonym">Conferva siliculosa</name>
    <dbReference type="NCBI Taxonomy" id="2880"/>
    <lineage>
        <taxon>Eukaryota</taxon>
        <taxon>Sar</taxon>
        <taxon>Stramenopiles</taxon>
        <taxon>Ochrophyta</taxon>
        <taxon>PX clade</taxon>
        <taxon>Phaeophyceae</taxon>
        <taxon>Ectocarpales</taxon>
        <taxon>Ectocarpaceae</taxon>
        <taxon>Ectocarpus</taxon>
    </lineage>
</organism>